<dbReference type="Proteomes" id="UP000886881">
    <property type="component" value="Unassembled WGS sequence"/>
</dbReference>
<evidence type="ECO:0000256" key="1">
    <source>
        <dbReference type="SAM" id="Phobius"/>
    </source>
</evidence>
<comment type="caution">
    <text evidence="2">The sequence shown here is derived from an EMBL/GenBank/DDBJ whole genome shotgun (WGS) entry which is preliminary data.</text>
</comment>
<evidence type="ECO:0000313" key="3">
    <source>
        <dbReference type="Proteomes" id="UP000886881"/>
    </source>
</evidence>
<evidence type="ECO:0000313" key="2">
    <source>
        <dbReference type="EMBL" id="HIT47329.1"/>
    </source>
</evidence>
<evidence type="ECO:0008006" key="4">
    <source>
        <dbReference type="Google" id="ProtNLM"/>
    </source>
</evidence>
<keyword evidence="1" id="KW-0812">Transmembrane</keyword>
<keyword evidence="1" id="KW-1133">Transmembrane helix</keyword>
<dbReference type="AlphaFoldDB" id="A0A9D1GP64"/>
<feature type="transmembrane region" description="Helical" evidence="1">
    <location>
        <begin position="7"/>
        <end position="29"/>
    </location>
</feature>
<proteinExistence type="predicted"/>
<protein>
    <recommendedName>
        <fullName evidence="4">6-phosphogluconate dehydrogenase</fullName>
    </recommendedName>
</protein>
<keyword evidence="1" id="KW-0472">Membrane</keyword>
<name>A0A9D1GP64_9BACT</name>
<reference evidence="2" key="2">
    <citation type="journal article" date="2021" name="PeerJ">
        <title>Extensive microbial diversity within the chicken gut microbiome revealed by metagenomics and culture.</title>
        <authorList>
            <person name="Gilroy R."/>
            <person name="Ravi A."/>
            <person name="Getino M."/>
            <person name="Pursley I."/>
            <person name="Horton D.L."/>
            <person name="Alikhan N.F."/>
            <person name="Baker D."/>
            <person name="Gharbi K."/>
            <person name="Hall N."/>
            <person name="Watson M."/>
            <person name="Adriaenssens E.M."/>
            <person name="Foster-Nyarko E."/>
            <person name="Jarju S."/>
            <person name="Secka A."/>
            <person name="Antonio M."/>
            <person name="Oren A."/>
            <person name="Chaudhuri R.R."/>
            <person name="La Ragione R."/>
            <person name="Hildebrand F."/>
            <person name="Pallen M.J."/>
        </authorList>
    </citation>
    <scope>NUCLEOTIDE SEQUENCE</scope>
    <source>
        <strain evidence="2">ChiHecec2B26-709</strain>
    </source>
</reference>
<gene>
    <name evidence="2" type="ORF">IAC35_05685</name>
</gene>
<organism evidence="2 3">
    <name type="scientific">Candidatus Cryptobacteroides merdipullorum</name>
    <dbReference type="NCBI Taxonomy" id="2840771"/>
    <lineage>
        <taxon>Bacteria</taxon>
        <taxon>Pseudomonadati</taxon>
        <taxon>Bacteroidota</taxon>
        <taxon>Bacteroidia</taxon>
        <taxon>Bacteroidales</taxon>
        <taxon>Candidatus Cryptobacteroides</taxon>
    </lineage>
</organism>
<sequence>MTTKSKVITWIVAVLVLAAAVFFYIRFYFVFGEGVKAGELNQIVYKGWVWKTYEGRLIQTGFNSLSGGGNIQSNEFNFSVTDKAIADSLMRCSGKMVELHYKEYNGALPWRGVQRYIVDDIVSVRQAERPTEIPIIAGGE</sequence>
<dbReference type="EMBL" id="DVLC01000106">
    <property type="protein sequence ID" value="HIT47329.1"/>
    <property type="molecule type" value="Genomic_DNA"/>
</dbReference>
<accession>A0A9D1GP64</accession>
<reference evidence="2" key="1">
    <citation type="submission" date="2020-10" db="EMBL/GenBank/DDBJ databases">
        <authorList>
            <person name="Gilroy R."/>
        </authorList>
    </citation>
    <scope>NUCLEOTIDE SEQUENCE</scope>
    <source>
        <strain evidence="2">ChiHecec2B26-709</strain>
    </source>
</reference>